<reference evidence="1" key="2">
    <citation type="submission" date="2021-09" db="EMBL/GenBank/DDBJ databases">
        <authorList>
            <person name="Gilroy R."/>
        </authorList>
    </citation>
    <scope>NUCLEOTIDE SEQUENCE</scope>
    <source>
        <strain evidence="1">4100</strain>
    </source>
</reference>
<name>A0A4Q0UB14_9BACT</name>
<evidence type="ECO:0000313" key="1">
    <source>
        <dbReference type="EMBL" id="HJE39633.1"/>
    </source>
</evidence>
<reference evidence="1" key="1">
    <citation type="journal article" date="2021" name="PeerJ">
        <title>Extensive microbial diversity within the chicken gut microbiome revealed by metagenomics and culture.</title>
        <authorList>
            <person name="Gilroy R."/>
            <person name="Ravi A."/>
            <person name="Getino M."/>
            <person name="Pursley I."/>
            <person name="Horton D.L."/>
            <person name="Alikhan N.F."/>
            <person name="Baker D."/>
            <person name="Gharbi K."/>
            <person name="Hall N."/>
            <person name="Watson M."/>
            <person name="Adriaenssens E.M."/>
            <person name="Foster-Nyarko E."/>
            <person name="Jarju S."/>
            <person name="Secka A."/>
            <person name="Antonio M."/>
            <person name="Oren A."/>
            <person name="Chaudhuri R.R."/>
            <person name="La Ragione R."/>
            <person name="Hildebrand F."/>
            <person name="Pallen M.J."/>
        </authorList>
    </citation>
    <scope>NUCLEOTIDE SEQUENCE</scope>
    <source>
        <strain evidence="1">4100</strain>
    </source>
</reference>
<dbReference type="EMBL" id="DYXT01000040">
    <property type="protein sequence ID" value="HJE39633.1"/>
    <property type="molecule type" value="Genomic_DNA"/>
</dbReference>
<accession>A0A4Q0UB14</accession>
<dbReference type="Proteomes" id="UP000711407">
    <property type="component" value="Unassembled WGS sequence"/>
</dbReference>
<evidence type="ECO:0000313" key="2">
    <source>
        <dbReference type="Proteomes" id="UP000711407"/>
    </source>
</evidence>
<proteinExistence type="predicted"/>
<protein>
    <submittedName>
        <fullName evidence="1">Uncharacterized protein</fullName>
    </submittedName>
</protein>
<gene>
    <name evidence="1" type="ORF">K8V47_07765</name>
</gene>
<comment type="caution">
    <text evidence="1">The sequence shown here is derived from an EMBL/GenBank/DDBJ whole genome shotgun (WGS) entry which is preliminary data.</text>
</comment>
<organism evidence="1 2">
    <name type="scientific">Candidatus Amulumruptor caecigallinarius</name>
    <dbReference type="NCBI Taxonomy" id="2109911"/>
    <lineage>
        <taxon>Bacteria</taxon>
        <taxon>Pseudomonadati</taxon>
        <taxon>Bacteroidota</taxon>
        <taxon>Bacteroidia</taxon>
        <taxon>Bacteroidales</taxon>
        <taxon>Muribaculaceae</taxon>
        <taxon>Candidatus Amulumruptor</taxon>
    </lineage>
</organism>
<sequence>MMKIADALNEDELFRLAYHTVKVGDVYAITMTAANGIKPKPGDTSRDKYFVVLGFDADGIAYGGVIVNSQINKNLPGHIKMYHMPIKRAKYPFLRYDSFVDCIQLKRVYPNKFNEWNYLGEIDDYDIELIIGTVRESPRESPEHLAQYGL</sequence>
<dbReference type="AlphaFoldDB" id="A0A4Q0UB14"/>